<reference evidence="1 2" key="1">
    <citation type="journal article" date="2024" name="IMA Fungus">
        <title>Apiospora arundinis, a panoply of carbohydrate-active enzymes and secondary metabolites.</title>
        <authorList>
            <person name="Sorensen T."/>
            <person name="Petersen C."/>
            <person name="Muurmann A.T."/>
            <person name="Christiansen J.V."/>
            <person name="Brundto M.L."/>
            <person name="Overgaard C.K."/>
            <person name="Boysen A.T."/>
            <person name="Wollenberg R.D."/>
            <person name="Larsen T.O."/>
            <person name="Sorensen J.L."/>
            <person name="Nielsen K.L."/>
            <person name="Sondergaard T.E."/>
        </authorList>
    </citation>
    <scope>NUCLEOTIDE SEQUENCE [LARGE SCALE GENOMIC DNA]</scope>
    <source>
        <strain evidence="1 2">AAU 773</strain>
    </source>
</reference>
<dbReference type="InterPro" id="IPR050464">
    <property type="entry name" value="Zeta_carotene_desat/Oxidored"/>
</dbReference>
<sequence length="479" mass="53610">MLSSATKVRVAVVGTGMAGLATGYLLQQDKLQRYSVTLFERGDCVSLDAASVTLVDEHDGTYSRVDLPMRAFAGGFYRNLIAMYDHLGIHYHAKRFLYAFSNTACQSTQNDEEAPSSSVPPYFIHSSNNHRIFPIRPAGTDIAAHFLETAYVLACYIWFLLCCVLWIPHRSEDCGTYLKRTKVPHHFVHSYLVPLMSSVATCSHEELLAFPASDLTRYLWPRFGAGHFVVSHGVRDVVAALSLGQDIRLNSEVLLVEPSGSRMRLVWSKGEGANQVEEAIFDRIVLAIDPHAVAKIYAPLRSIMSRIPTRRVESAVLQREGEFTTLRVAKHPYEFNKIDTAGLDAQVADTLLLKSDFSGSGYTEALHTVSCGAIVATSISGQFDEFKVLHRAAFWRVLRTPKSREIVNTLMCKRLARPEKDQIDSYRKYVEWHNGENNVWLAGGWCWDGMVLLEGCIVSAIQVAQDFGVRIPWDCDLVD</sequence>
<name>A0ABR2HNN5_9PEZI</name>
<dbReference type="Pfam" id="PF13450">
    <property type="entry name" value="NAD_binding_8"/>
    <property type="match status" value="1"/>
</dbReference>
<dbReference type="EMBL" id="JAPCWZ010000009">
    <property type="protein sequence ID" value="KAK8850788.1"/>
    <property type="molecule type" value="Genomic_DNA"/>
</dbReference>
<proteinExistence type="predicted"/>
<protein>
    <submittedName>
        <fullName evidence="1">FAD/NAD(P)-binding domain-containing protein</fullName>
    </submittedName>
</protein>
<comment type="caution">
    <text evidence="1">The sequence shown here is derived from an EMBL/GenBank/DDBJ whole genome shotgun (WGS) entry which is preliminary data.</text>
</comment>
<keyword evidence="2" id="KW-1185">Reference proteome</keyword>
<dbReference type="PANTHER" id="PTHR42923">
    <property type="entry name" value="PROTOPORPHYRINOGEN OXIDASE"/>
    <property type="match status" value="1"/>
</dbReference>
<dbReference type="InterPro" id="IPR036188">
    <property type="entry name" value="FAD/NAD-bd_sf"/>
</dbReference>
<evidence type="ECO:0000313" key="1">
    <source>
        <dbReference type="EMBL" id="KAK8850788.1"/>
    </source>
</evidence>
<accession>A0ABR2HNN5</accession>
<gene>
    <name evidence="1" type="ORF">PGQ11_013267</name>
</gene>
<evidence type="ECO:0000313" key="2">
    <source>
        <dbReference type="Proteomes" id="UP001390339"/>
    </source>
</evidence>
<dbReference type="Proteomes" id="UP001390339">
    <property type="component" value="Unassembled WGS sequence"/>
</dbReference>
<dbReference type="PANTHER" id="PTHR42923:SF42">
    <property type="entry name" value="AMINE OXIDASE DOMAIN-CONTAINING PROTEIN"/>
    <property type="match status" value="1"/>
</dbReference>
<organism evidence="1 2">
    <name type="scientific">Apiospora arundinis</name>
    <dbReference type="NCBI Taxonomy" id="335852"/>
    <lineage>
        <taxon>Eukaryota</taxon>
        <taxon>Fungi</taxon>
        <taxon>Dikarya</taxon>
        <taxon>Ascomycota</taxon>
        <taxon>Pezizomycotina</taxon>
        <taxon>Sordariomycetes</taxon>
        <taxon>Xylariomycetidae</taxon>
        <taxon>Amphisphaeriales</taxon>
        <taxon>Apiosporaceae</taxon>
        <taxon>Apiospora</taxon>
    </lineage>
</organism>
<dbReference type="Gene3D" id="3.90.660.10">
    <property type="match status" value="1"/>
</dbReference>
<dbReference type="SUPFAM" id="SSF51905">
    <property type="entry name" value="FAD/NAD(P)-binding domain"/>
    <property type="match status" value="1"/>
</dbReference>
<dbReference type="Gene3D" id="3.50.50.60">
    <property type="entry name" value="FAD/NAD(P)-binding domain"/>
    <property type="match status" value="2"/>
</dbReference>